<evidence type="ECO:0000256" key="1">
    <source>
        <dbReference type="SAM" id="MobiDB-lite"/>
    </source>
</evidence>
<dbReference type="EMBL" id="CALNXK010000125">
    <property type="protein sequence ID" value="CAH3163145.1"/>
    <property type="molecule type" value="Genomic_DNA"/>
</dbReference>
<proteinExistence type="predicted"/>
<gene>
    <name evidence="2" type="ORF">PLOB_00005655</name>
</gene>
<protein>
    <submittedName>
        <fullName evidence="2">Uncharacterized protein</fullName>
    </submittedName>
</protein>
<dbReference type="Proteomes" id="UP001159405">
    <property type="component" value="Unassembled WGS sequence"/>
</dbReference>
<keyword evidence="3" id="KW-1185">Reference proteome</keyword>
<reference evidence="2 3" key="1">
    <citation type="submission" date="2022-05" db="EMBL/GenBank/DDBJ databases">
        <authorList>
            <consortium name="Genoscope - CEA"/>
            <person name="William W."/>
        </authorList>
    </citation>
    <scope>NUCLEOTIDE SEQUENCE [LARGE SCALE GENOMIC DNA]</scope>
</reference>
<organism evidence="2 3">
    <name type="scientific">Porites lobata</name>
    <dbReference type="NCBI Taxonomy" id="104759"/>
    <lineage>
        <taxon>Eukaryota</taxon>
        <taxon>Metazoa</taxon>
        <taxon>Cnidaria</taxon>
        <taxon>Anthozoa</taxon>
        <taxon>Hexacorallia</taxon>
        <taxon>Scleractinia</taxon>
        <taxon>Fungiina</taxon>
        <taxon>Poritidae</taxon>
        <taxon>Porites</taxon>
    </lineage>
</organism>
<feature type="compositionally biased region" description="Basic and acidic residues" evidence="1">
    <location>
        <begin position="1"/>
        <end position="29"/>
    </location>
</feature>
<feature type="region of interest" description="Disordered" evidence="1">
    <location>
        <begin position="1"/>
        <end position="31"/>
    </location>
</feature>
<accession>A0ABN8QJE9</accession>
<evidence type="ECO:0000313" key="3">
    <source>
        <dbReference type="Proteomes" id="UP001159405"/>
    </source>
</evidence>
<evidence type="ECO:0000313" key="2">
    <source>
        <dbReference type="EMBL" id="CAH3163145.1"/>
    </source>
</evidence>
<sequence>MKRPAEDSNFDVKELKPEMKPQEKNEEYNKGPTPLFVANVTKLGSAKRWKQNAVVNQKFMMTLDQQRSPKESEDLNIAATHAIAEATDHLIEELQIPEDYWMTLQIGSREHRRDGINTQQLKEAKKLHQEANVPEGLCGLDEVNTFQEYLGQQGFRIIVVDATRGGVIFKGDKYEDENKIIALVKSVYVDEQNQEKAHYDGLYSIPGFMNRSYFCKKCCKGYNSEDSAHHRCQAKNCPACKRNTANDEEECQDFTLWAKPDRSCRICKREFYGEQCFLAHFIETVEENKDMKKTRERLEQ</sequence>
<comment type="caution">
    <text evidence="2">The sequence shown here is derived from an EMBL/GenBank/DDBJ whole genome shotgun (WGS) entry which is preliminary data.</text>
</comment>
<name>A0ABN8QJE9_9CNID</name>